<dbReference type="Proteomes" id="UP000256970">
    <property type="component" value="Unassembled WGS sequence"/>
</dbReference>
<feature type="compositionally biased region" description="Low complexity" evidence="6">
    <location>
        <begin position="417"/>
        <end position="431"/>
    </location>
</feature>
<dbReference type="PANTHER" id="PTHR23271:SF1">
    <property type="entry name" value="U3 SMALL NUCLEOLAR RNA-ASSOCIATED PROTEIN 6 HOMOLOG"/>
    <property type="match status" value="1"/>
</dbReference>
<dbReference type="EMBL" id="FNXT01000117">
    <property type="protein sequence ID" value="SZX60970.1"/>
    <property type="molecule type" value="Genomic_DNA"/>
</dbReference>
<evidence type="ECO:0000256" key="4">
    <source>
        <dbReference type="ARBA" id="ARBA00022737"/>
    </source>
</evidence>
<name>A0A383V7Q6_TETOB</name>
<feature type="domain" description="U3 small nucleolar RNA-associated protein 6 N-terminal" evidence="7">
    <location>
        <begin position="9"/>
        <end position="92"/>
    </location>
</feature>
<evidence type="ECO:0000256" key="3">
    <source>
        <dbReference type="ARBA" id="ARBA00022552"/>
    </source>
</evidence>
<comment type="subcellular location">
    <subcellularLocation>
        <location evidence="1">Nucleus</location>
        <location evidence="1">Nucleolus</location>
    </subcellularLocation>
</comment>
<evidence type="ECO:0000256" key="2">
    <source>
        <dbReference type="ARBA" id="ARBA00010734"/>
    </source>
</evidence>
<dbReference type="Pfam" id="PF08640">
    <property type="entry name" value="U3_assoc_6"/>
    <property type="match status" value="1"/>
</dbReference>
<evidence type="ECO:0000259" key="7">
    <source>
        <dbReference type="Pfam" id="PF08640"/>
    </source>
</evidence>
<keyword evidence="3" id="KW-0698">rRNA processing</keyword>
<feature type="compositionally biased region" description="Acidic residues" evidence="6">
    <location>
        <begin position="248"/>
        <end position="257"/>
    </location>
</feature>
<evidence type="ECO:0000256" key="1">
    <source>
        <dbReference type="ARBA" id="ARBA00004604"/>
    </source>
</evidence>
<dbReference type="STRING" id="3088.A0A383V7Q6"/>
<keyword evidence="10" id="KW-1185">Reference proteome</keyword>
<dbReference type="PANTHER" id="PTHR23271">
    <property type="entry name" value="HEPATOCELLULAR CARCINOMA-ASSOCIATED ANTIGEN 66"/>
    <property type="match status" value="1"/>
</dbReference>
<dbReference type="GO" id="GO:0000462">
    <property type="term" value="P:maturation of SSU-rRNA from tricistronic rRNA transcript (SSU-rRNA, 5.8S rRNA, LSU-rRNA)"/>
    <property type="evidence" value="ECO:0007669"/>
    <property type="project" value="InterPro"/>
</dbReference>
<dbReference type="GO" id="GO:0032040">
    <property type="term" value="C:small-subunit processome"/>
    <property type="evidence" value="ECO:0007669"/>
    <property type="project" value="TreeGrafter"/>
</dbReference>
<evidence type="ECO:0000256" key="5">
    <source>
        <dbReference type="ARBA" id="ARBA00023242"/>
    </source>
</evidence>
<dbReference type="Gene3D" id="1.25.40.10">
    <property type="entry name" value="Tetratricopeptide repeat domain"/>
    <property type="match status" value="1"/>
</dbReference>
<dbReference type="GO" id="GO:0034388">
    <property type="term" value="C:Pwp2p-containing subcomplex of 90S preribosome"/>
    <property type="evidence" value="ECO:0007669"/>
    <property type="project" value="TreeGrafter"/>
</dbReference>
<dbReference type="InterPro" id="IPR011990">
    <property type="entry name" value="TPR-like_helical_dom_sf"/>
</dbReference>
<dbReference type="GO" id="GO:0030515">
    <property type="term" value="F:snoRNA binding"/>
    <property type="evidence" value="ECO:0007669"/>
    <property type="project" value="InterPro"/>
</dbReference>
<dbReference type="InterPro" id="IPR056907">
    <property type="entry name" value="UTP6_C"/>
</dbReference>
<organism evidence="9 10">
    <name type="scientific">Tetradesmus obliquus</name>
    <name type="common">Green alga</name>
    <name type="synonym">Acutodesmus obliquus</name>
    <dbReference type="NCBI Taxonomy" id="3088"/>
    <lineage>
        <taxon>Eukaryota</taxon>
        <taxon>Viridiplantae</taxon>
        <taxon>Chlorophyta</taxon>
        <taxon>core chlorophytes</taxon>
        <taxon>Chlorophyceae</taxon>
        <taxon>CS clade</taxon>
        <taxon>Sphaeropleales</taxon>
        <taxon>Scenedesmaceae</taxon>
        <taxon>Tetradesmus</taxon>
    </lineage>
</organism>
<keyword evidence="5" id="KW-0539">Nucleus</keyword>
<feature type="region of interest" description="Disordered" evidence="6">
    <location>
        <begin position="206"/>
        <end position="266"/>
    </location>
</feature>
<feature type="domain" description="U3 small nucleolar RNA-associated protein 6 homolog C-terminal" evidence="8">
    <location>
        <begin position="476"/>
        <end position="755"/>
    </location>
</feature>
<dbReference type="InterPro" id="IPR013949">
    <property type="entry name" value="Utp6"/>
</dbReference>
<feature type="region of interest" description="Disordered" evidence="6">
    <location>
        <begin position="417"/>
        <end position="440"/>
    </location>
</feature>
<comment type="similarity">
    <text evidence="2">Belongs to the UTP6 family.</text>
</comment>
<dbReference type="Pfam" id="PF24892">
    <property type="entry name" value="UTP6_C"/>
    <property type="match status" value="1"/>
</dbReference>
<evidence type="ECO:0000259" key="8">
    <source>
        <dbReference type="Pfam" id="PF24892"/>
    </source>
</evidence>
<feature type="compositionally biased region" description="Low complexity" evidence="6">
    <location>
        <begin position="206"/>
        <end position="224"/>
    </location>
</feature>
<evidence type="ECO:0008006" key="11">
    <source>
        <dbReference type="Google" id="ProtNLM"/>
    </source>
</evidence>
<dbReference type="InterPro" id="IPR055347">
    <property type="entry name" value="UTP6_N"/>
</dbReference>
<dbReference type="AlphaFoldDB" id="A0A383V7Q6"/>
<proteinExistence type="inferred from homology"/>
<gene>
    <name evidence="9" type="ORF">BQ4739_LOCUS1509</name>
</gene>
<evidence type="ECO:0000313" key="9">
    <source>
        <dbReference type="EMBL" id="SZX60970.1"/>
    </source>
</evidence>
<reference evidence="9 10" key="1">
    <citation type="submission" date="2016-10" db="EMBL/GenBank/DDBJ databases">
        <authorList>
            <person name="Cai Z."/>
        </authorList>
    </citation>
    <scope>NUCLEOTIDE SEQUENCE [LARGE SCALE GENOMIC DNA]</scope>
</reference>
<protein>
    <recommendedName>
        <fullName evidence="11">U3 small nucleolar RNA-associated protein 6</fullName>
    </recommendedName>
</protein>
<keyword evidence="4" id="KW-0677">Repeat</keyword>
<dbReference type="InterPro" id="IPR003107">
    <property type="entry name" value="HAT"/>
</dbReference>
<sequence>MADTVRYMMEEMIPELEDMVKQQYFSKQEVKQIVKRRQDFEYLLKRRSVLKEDFLRYIEYESKLEELRQHRRKGLDTRGKKKSLADYAIVRRIHFIFERAVRRFRSDLALWTAWLEFCRASSSNRRLGRVVGRALQVHPTEPGLWVYAAAWEFEANGNPGAARALMQQGLRMCRYSEKMWLDYFDMELMYVEKLVARRRILGLDVPQPDGQQQQQQQQSAAAAAGKKRQRQDGADAEDAAGTDPAAAAEDDGEGPEEAAERAAAAAEAADNLLLAQPGSSQPDAAPQDLSQDPQAAVRAVLTGAVAKLVFQNALKAAASSKGGSSNYLKPSAAAAAAAAGSGKGLGFRAGFLEVLGRYKSPGVAGLRQEVLDSIRQDFPEEPEAADLLARAACDPADPAASQEDVQQAVQEFERLLGGSSTTPSSTAAAAAAGGGRQSKRRKSSAAVAAAAADAAGQQQQQQAVQLPQAAAVQLYRLYCAYLAQRLEVLLGDEARVLEAAGCAQQLFKLMLRAHEAAAADVELYQQWVALACKLQQSKVALRAVRLACKAHPKAAAAWQLRLQQEAAAKGSNAGSSSSSAAAAGSVQLLDVIKQGLGQVPAAEAEVLWLQAFELCRDAPGELQQLQQLLLSTVTRTAAKGPARGGLGAAAGACLTLTWQQQGADAARVLWQRLLLLPPAGGDMFSAMVHLEAGETAAASQAALSADALQRVRAVYDAWCAAYGSSDAELWVQYALFEQAQGRQGPGRVYWRAVKAVEDPDEFIQQYRSRVGLV</sequence>
<evidence type="ECO:0000313" key="10">
    <source>
        <dbReference type="Proteomes" id="UP000256970"/>
    </source>
</evidence>
<dbReference type="SMART" id="SM00386">
    <property type="entry name" value="HAT"/>
    <property type="match status" value="6"/>
</dbReference>
<dbReference type="SUPFAM" id="SSF48452">
    <property type="entry name" value="TPR-like"/>
    <property type="match status" value="1"/>
</dbReference>
<evidence type="ECO:0000256" key="6">
    <source>
        <dbReference type="SAM" id="MobiDB-lite"/>
    </source>
</evidence>
<accession>A0A383V7Q6</accession>